<dbReference type="InterPro" id="IPR005532">
    <property type="entry name" value="SUMF_dom"/>
</dbReference>
<dbReference type="OrthoDB" id="9768004at2"/>
<dbReference type="InterPro" id="IPR042095">
    <property type="entry name" value="SUMF_sf"/>
</dbReference>
<dbReference type="EMBL" id="BDQK01000013">
    <property type="protein sequence ID" value="GBF81155.1"/>
    <property type="molecule type" value="Genomic_DNA"/>
</dbReference>
<name>A0A401IIK2_APHSA</name>
<dbReference type="Proteomes" id="UP000287247">
    <property type="component" value="Unassembled WGS sequence"/>
</dbReference>
<dbReference type="AlphaFoldDB" id="A0A401IIK2"/>
<feature type="domain" description="Sulfatase-modifying factor enzyme-like" evidence="1">
    <location>
        <begin position="264"/>
        <end position="551"/>
    </location>
</feature>
<dbReference type="PANTHER" id="PTHR23150">
    <property type="entry name" value="SULFATASE MODIFYING FACTOR 1, 2"/>
    <property type="match status" value="1"/>
</dbReference>
<dbReference type="InterPro" id="IPR051043">
    <property type="entry name" value="Sulfatase_Mod_Factor_Kinase"/>
</dbReference>
<accession>A0A401IIK2</accession>
<keyword evidence="3" id="KW-1185">Reference proteome</keyword>
<dbReference type="GO" id="GO:0120147">
    <property type="term" value="F:formylglycine-generating oxidase activity"/>
    <property type="evidence" value="ECO:0007669"/>
    <property type="project" value="TreeGrafter"/>
</dbReference>
<evidence type="ECO:0000313" key="2">
    <source>
        <dbReference type="EMBL" id="GBF81155.1"/>
    </source>
</evidence>
<dbReference type="Gene3D" id="3.90.1580.10">
    <property type="entry name" value="paralog of FGE (formylglycine-generating enzyme)"/>
    <property type="match status" value="1"/>
</dbReference>
<sequence>MNQDITQKQIEAFQNRFGEPHLQLAFYAAFPLGLTPDLLYRLRDRFEISVPWLAIFDLLSSNLCYESGNELYFMNQNVRQRLLQSLDETQLKQLSDFLLDYVDRHLKHSKGQTLAQAQRWTALAYTEPNKTAKELAKTLNQLLETTPSSEWLQKATFIETIAPKLIEAKFEPLLTLSRGMAQTAKGNFSQAKELFEELSPTESANIVNIAGISINLPQAVRAKRFTFDTPTVNRKGEIIKTQTYTAKYFSEQLEKSTDKEIILDMVYIPGGTFTMGSPKSEKDSHNDERPQHNVTVPPFFMGKYPVTQAQWKAIASRTDLKVKIDLKLDPSNFKQSYKDQDREIDRWQRPVEEVNWYEAVEFCQRLSKLTRRHYRLPSEAEWEYACRSVNSEQLSVISEKLAIEEWNQKYNQPFHFGETITGDLANYSAQNTYAEEPKGQYRQQTTPVGQFPPNAFGLYDMHGNVWEWCADDWHDNYEGAPTDGIAWLDSNQGENVKSEKDSYSGKNDDNSSYSVLRGGSWGNYPNNCRSAFRVISLSRDNHNYNLGFRLVCLFGITLYSESWQVRICQECAKEFSLLLRCWQRYPEIKLGWEAW</sequence>
<dbReference type="Pfam" id="PF03781">
    <property type="entry name" value="FGE-sulfatase"/>
    <property type="match status" value="1"/>
</dbReference>
<proteinExistence type="predicted"/>
<dbReference type="InterPro" id="IPR016187">
    <property type="entry name" value="CTDL_fold"/>
</dbReference>
<evidence type="ECO:0000259" key="1">
    <source>
        <dbReference type="Pfam" id="PF03781"/>
    </source>
</evidence>
<reference evidence="3" key="1">
    <citation type="submission" date="2017-05" db="EMBL/GenBank/DDBJ databases">
        <title>Physiological properties and genetic analysis related to exopolysaccharide production of fresh-water unicellular cyanobacterium Aphanothece sacrum, Suizenji Nori, that has been cultured as a food source in Japan.</title>
        <authorList>
            <person name="Kanesaki Y."/>
            <person name="Yoshikawa S."/>
            <person name="Ohki K."/>
        </authorList>
    </citation>
    <scope>NUCLEOTIDE SEQUENCE [LARGE SCALE GENOMIC DNA]</scope>
    <source>
        <strain evidence="3">FPU1</strain>
    </source>
</reference>
<evidence type="ECO:0000313" key="3">
    <source>
        <dbReference type="Proteomes" id="UP000287247"/>
    </source>
</evidence>
<organism evidence="2 3">
    <name type="scientific">Aphanothece sacrum FPU1</name>
    <dbReference type="NCBI Taxonomy" id="1920663"/>
    <lineage>
        <taxon>Bacteria</taxon>
        <taxon>Bacillati</taxon>
        <taxon>Cyanobacteriota</taxon>
        <taxon>Cyanophyceae</taxon>
        <taxon>Oscillatoriophycideae</taxon>
        <taxon>Chroococcales</taxon>
        <taxon>Aphanothecaceae</taxon>
        <taxon>Aphanothece</taxon>
    </lineage>
</organism>
<dbReference type="RefSeq" id="WP_124971209.1">
    <property type="nucleotide sequence ID" value="NZ_BDQK01000013.1"/>
</dbReference>
<gene>
    <name evidence="2" type="ORF">AsFPU1_2567</name>
</gene>
<dbReference type="SUPFAM" id="SSF56436">
    <property type="entry name" value="C-type lectin-like"/>
    <property type="match status" value="1"/>
</dbReference>
<comment type="caution">
    <text evidence="2">The sequence shown here is derived from an EMBL/GenBank/DDBJ whole genome shotgun (WGS) entry which is preliminary data.</text>
</comment>
<dbReference type="PANTHER" id="PTHR23150:SF19">
    <property type="entry name" value="FORMYLGLYCINE-GENERATING ENZYME"/>
    <property type="match status" value="1"/>
</dbReference>
<protein>
    <recommendedName>
        <fullName evidence="1">Sulfatase-modifying factor enzyme-like domain-containing protein</fullName>
    </recommendedName>
</protein>